<evidence type="ECO:0008006" key="4">
    <source>
        <dbReference type="Google" id="ProtNLM"/>
    </source>
</evidence>
<organism evidence="2 3">
    <name type="scientific">Arthrobacter pityocampae</name>
    <dbReference type="NCBI Taxonomy" id="547334"/>
    <lineage>
        <taxon>Bacteria</taxon>
        <taxon>Bacillati</taxon>
        <taxon>Actinomycetota</taxon>
        <taxon>Actinomycetes</taxon>
        <taxon>Micrococcales</taxon>
        <taxon>Micrococcaceae</taxon>
        <taxon>Arthrobacter</taxon>
    </lineage>
</organism>
<keyword evidence="3" id="KW-1185">Reference proteome</keyword>
<accession>A0A2S5J057</accession>
<gene>
    <name evidence="2" type="ORF">C4K88_06090</name>
</gene>
<evidence type="ECO:0000313" key="3">
    <source>
        <dbReference type="Proteomes" id="UP000239297"/>
    </source>
</evidence>
<reference evidence="2 3" key="1">
    <citation type="journal article" date="2014" name="Int. J. Syst. Evol. Microbiol.">
        <title>Arthrobacter pityocampae sp. nov., isolated from Thaumetopoea pityocampa (Lep., Thaumetopoeidae).</title>
        <authorList>
            <person name="Ince I.A."/>
            <person name="Demirbag Z."/>
            <person name="Kati H."/>
        </authorList>
    </citation>
    <scope>NUCLEOTIDE SEQUENCE [LARGE SCALE GENOMIC DNA]</scope>
    <source>
        <strain evidence="2 3">Tp2</strain>
    </source>
</reference>
<protein>
    <recommendedName>
        <fullName evidence="4">SPOR domain-containing protein</fullName>
    </recommendedName>
</protein>
<dbReference type="AlphaFoldDB" id="A0A2S5J057"/>
<name>A0A2S5J057_9MICC</name>
<feature type="region of interest" description="Disordered" evidence="1">
    <location>
        <begin position="53"/>
        <end position="72"/>
    </location>
</feature>
<sequence length="72" mass="8578">MPYRPADDTVRARTEEVGMTEYWFNVRTHEVEEDRQSDWSQLIGPYATRSEAEKALEKVQQRNDAWDRDDDS</sequence>
<evidence type="ECO:0000256" key="1">
    <source>
        <dbReference type="SAM" id="MobiDB-lite"/>
    </source>
</evidence>
<dbReference type="Proteomes" id="UP000239297">
    <property type="component" value="Unassembled WGS sequence"/>
</dbReference>
<comment type="caution">
    <text evidence="2">The sequence shown here is derived from an EMBL/GenBank/DDBJ whole genome shotgun (WGS) entry which is preliminary data.</text>
</comment>
<dbReference type="EMBL" id="PRKW01000002">
    <property type="protein sequence ID" value="PPB50226.1"/>
    <property type="molecule type" value="Genomic_DNA"/>
</dbReference>
<evidence type="ECO:0000313" key="2">
    <source>
        <dbReference type="EMBL" id="PPB50226.1"/>
    </source>
</evidence>
<proteinExistence type="predicted"/>
<feature type="compositionally biased region" description="Basic and acidic residues" evidence="1">
    <location>
        <begin position="53"/>
        <end position="66"/>
    </location>
</feature>